<dbReference type="EMBL" id="CP100355">
    <property type="protein sequence ID" value="UTF54218.1"/>
    <property type="molecule type" value="Genomic_DNA"/>
</dbReference>
<protein>
    <submittedName>
        <fullName evidence="2">Uncharacterized protein</fullName>
    </submittedName>
</protein>
<sequence>MTRSNPFVDGDGDGNGAEPVQSTGLTPSVRALSLQACPRPDNSLPVALCRTVATTVDADSSVAAEAPALEPLATALIALEGYVRLRRATLVDEVDDRETALLASDYLFARAHGAVGEAPLDAERALASVRAFTAASSELPVAIDRGGRAGDGVLESASKLESESKPASEPAPEPTVEAGPLAVLAGCGCVLGAIVGDRPDAADPLRAYGRQLGTLLDAVSGGSLDETASPSERLARDHRKTVRQAMLRGLQGEAITGSLPDDPRLRTALLPRLEEATAAHGRLADHLDETALGRLERPLRWLAGELGRGDGFGAIDGQRD</sequence>
<reference evidence="2" key="1">
    <citation type="submission" date="2022-06" db="EMBL/GenBank/DDBJ databases">
        <title>Diverse halophilic archaea isolated from saline environments.</title>
        <authorList>
            <person name="Cui H.-L."/>
        </authorList>
    </citation>
    <scope>NUCLEOTIDE SEQUENCE</scope>
    <source>
        <strain evidence="2">WLHS1</strain>
    </source>
</reference>
<keyword evidence="3" id="KW-1185">Reference proteome</keyword>
<dbReference type="AlphaFoldDB" id="A0A9E7NC25"/>
<organism evidence="2 3">
    <name type="scientific">Natronosalvus rutilus</name>
    <dbReference type="NCBI Taxonomy" id="2953753"/>
    <lineage>
        <taxon>Archaea</taxon>
        <taxon>Methanobacteriati</taxon>
        <taxon>Methanobacteriota</taxon>
        <taxon>Stenosarchaea group</taxon>
        <taxon>Halobacteria</taxon>
        <taxon>Halobacteriales</taxon>
        <taxon>Natrialbaceae</taxon>
        <taxon>Natronosalvus</taxon>
    </lineage>
</organism>
<evidence type="ECO:0000256" key="1">
    <source>
        <dbReference type="SAM" id="MobiDB-lite"/>
    </source>
</evidence>
<dbReference type="Proteomes" id="UP001056855">
    <property type="component" value="Chromosome"/>
</dbReference>
<evidence type="ECO:0000313" key="2">
    <source>
        <dbReference type="EMBL" id="UTF54218.1"/>
    </source>
</evidence>
<accession>A0A9E7NC25</accession>
<gene>
    <name evidence="2" type="ORF">NGM29_02725</name>
</gene>
<dbReference type="RefSeq" id="WP_254158771.1">
    <property type="nucleotide sequence ID" value="NZ_CP100355.1"/>
</dbReference>
<evidence type="ECO:0000313" key="3">
    <source>
        <dbReference type="Proteomes" id="UP001056855"/>
    </source>
</evidence>
<dbReference type="KEGG" id="sawl:NGM29_02725"/>
<feature type="region of interest" description="Disordered" evidence="1">
    <location>
        <begin position="156"/>
        <end position="176"/>
    </location>
</feature>
<dbReference type="Gene3D" id="1.10.600.10">
    <property type="entry name" value="Farnesyl Diphosphate Synthase"/>
    <property type="match status" value="1"/>
</dbReference>
<feature type="region of interest" description="Disordered" evidence="1">
    <location>
        <begin position="1"/>
        <end position="25"/>
    </location>
</feature>
<dbReference type="GeneID" id="73288925"/>
<name>A0A9E7NC25_9EURY</name>
<dbReference type="InterPro" id="IPR008949">
    <property type="entry name" value="Isoprenoid_synthase_dom_sf"/>
</dbReference>
<proteinExistence type="predicted"/>